<dbReference type="EMBL" id="AE008919">
    <property type="protein sequence ID" value="AAL76410.1"/>
    <property type="molecule type" value="Genomic_DNA"/>
</dbReference>
<gene>
    <name evidence="1" type="ORF">MBMO_EBAC000-65D09.67</name>
</gene>
<name>Q8RTR6_9PROT</name>
<proteinExistence type="predicted"/>
<organism evidence="1">
    <name type="scientific">uncultured marine proteobacterium</name>
    <dbReference type="NCBI Taxonomy" id="482892"/>
    <lineage>
        <taxon>Bacteria</taxon>
        <taxon>Pseudomonadati</taxon>
        <taxon>Pseudomonadota</taxon>
        <taxon>environmental samples</taxon>
    </lineage>
</organism>
<reference evidence="1" key="1">
    <citation type="journal article" date="2002" name="Nature">
        <title>Unsuspected diversity among marine aerobic anoxygenic phototrophs.</title>
        <authorList>
            <person name="Beja O."/>
            <person name="Suzuki M.T."/>
            <person name="Heidelberg J.F."/>
            <person name="Nelson W.C."/>
            <person name="Preston C.M."/>
            <person name="Hamada T."/>
            <person name="Eisen J.A."/>
            <person name="Fraser C.M."/>
            <person name="DeLong E.F."/>
        </authorList>
    </citation>
    <scope>NUCLEOTIDE SEQUENCE</scope>
</reference>
<evidence type="ECO:0000313" key="1">
    <source>
        <dbReference type="EMBL" id="AAL76410.1"/>
    </source>
</evidence>
<dbReference type="AlphaFoldDB" id="Q8RTR6"/>
<accession>Q8RTR6</accession>
<sequence>MLRSEFVVYGLESFFFSAMQYGNRALDAVGESEPGQSFFDTTPASTRGLQDGLCARSSQALWGLFNAKLP</sequence>
<protein>
    <submittedName>
        <fullName evidence="1">Uncharacterized protein</fullName>
    </submittedName>
</protein>